<dbReference type="AlphaFoldDB" id="A0A0G4IA66"/>
<evidence type="ECO:0000313" key="1">
    <source>
        <dbReference type="EMBL" id="CEM53919.1"/>
    </source>
</evidence>
<gene>
    <name evidence="1" type="ORF">Cvel_12365</name>
</gene>
<name>A0A0G4IA66_9ALVE</name>
<dbReference type="EMBL" id="CDMZ01005739">
    <property type="protein sequence ID" value="CEM53919.1"/>
    <property type="molecule type" value="Genomic_DNA"/>
</dbReference>
<protein>
    <recommendedName>
        <fullName evidence="2">PPPDE domain-containing protein</fullName>
    </recommendedName>
</protein>
<dbReference type="VEuPathDB" id="CryptoDB:Cvel_12365"/>
<proteinExistence type="predicted"/>
<reference evidence="1" key="1">
    <citation type="submission" date="2014-11" db="EMBL/GenBank/DDBJ databases">
        <authorList>
            <person name="Otto D Thomas"/>
            <person name="Naeem Raeece"/>
        </authorList>
    </citation>
    <scope>NUCLEOTIDE SEQUENCE</scope>
</reference>
<evidence type="ECO:0008006" key="2">
    <source>
        <dbReference type="Google" id="ProtNLM"/>
    </source>
</evidence>
<accession>A0A0G4IA66</accession>
<organism evidence="1">
    <name type="scientific">Chromera velia CCMP2878</name>
    <dbReference type="NCBI Taxonomy" id="1169474"/>
    <lineage>
        <taxon>Eukaryota</taxon>
        <taxon>Sar</taxon>
        <taxon>Alveolata</taxon>
        <taxon>Colpodellida</taxon>
        <taxon>Chromeraceae</taxon>
        <taxon>Chromera</taxon>
    </lineage>
</organism>
<sequence>MLSKHPRGAVDPVSTLLELVDVPPYGGTRTTLIVVGYHLFGVWYHQALLCDVVRPRGGSVLQAEFGHKYNTRCLPSSLEEVVGTPNFVREASYFVTSLNGDRSEDFKRVVHHLLRYPHWHWPNYDKLYNNCWDFCRAVCRGMDLQYGNTLSHKASL</sequence>